<name>A0ABD3LMM0_EUCGL</name>
<gene>
    <name evidence="2" type="ORF">ACJRO7_011961</name>
</gene>
<dbReference type="AlphaFoldDB" id="A0ABD3LMM0"/>
<dbReference type="PANTHER" id="PTHR33710">
    <property type="entry name" value="BNAC02G09200D PROTEIN"/>
    <property type="match status" value="1"/>
</dbReference>
<feature type="domain" description="Endonuclease/exonuclease/phosphatase" evidence="1">
    <location>
        <begin position="34"/>
        <end position="138"/>
    </location>
</feature>
<reference evidence="2 3" key="1">
    <citation type="submission" date="2024-11" db="EMBL/GenBank/DDBJ databases">
        <title>Chromosome-level genome assembly of Eucalyptus globulus Labill. provides insights into its genome evolution.</title>
        <authorList>
            <person name="Li X."/>
        </authorList>
    </citation>
    <scope>NUCLEOTIDE SEQUENCE [LARGE SCALE GENOMIC DNA]</scope>
    <source>
        <strain evidence="2">CL2024</strain>
        <tissue evidence="2">Fresh tender leaves</tissue>
    </source>
</reference>
<evidence type="ECO:0000259" key="1">
    <source>
        <dbReference type="Pfam" id="PF03372"/>
    </source>
</evidence>
<dbReference type="InterPro" id="IPR005135">
    <property type="entry name" value="Endo/exonuclease/phosphatase"/>
</dbReference>
<accession>A0ABD3LMM0</accession>
<comment type="caution">
    <text evidence="2">The sequence shown here is derived from an EMBL/GenBank/DDBJ whole genome shotgun (WGS) entry which is preliminary data.</text>
</comment>
<evidence type="ECO:0000313" key="2">
    <source>
        <dbReference type="EMBL" id="KAL3751071.1"/>
    </source>
</evidence>
<proteinExistence type="predicted"/>
<dbReference type="SUPFAM" id="SSF56219">
    <property type="entry name" value="DNase I-like"/>
    <property type="match status" value="1"/>
</dbReference>
<dbReference type="EMBL" id="JBJKBG010000002">
    <property type="protein sequence ID" value="KAL3751071.1"/>
    <property type="molecule type" value="Genomic_DNA"/>
</dbReference>
<sequence length="231" mass="26603">MSDYSSYIIHGRLRSITNGTSFYLSVVYAEHSFVLRRLLWAELNHYSLLYPNEPWIVAGDFNAIRYASDRADRSNYWIPALEDFGNCLIQAGLDDLKFVGNRFTWAASSRPNRKQRKIDGVVVNSAWNSTFSYSEAPFLAPGVLDHSPIVVRILPTPNNRKPFKFFNFWMAHPTFFELVAQVWDSSFVGSPMYMLYCKLRALKYKLKGLNRTAYSDISTRTEEGRSLLLIA</sequence>
<organism evidence="2 3">
    <name type="scientific">Eucalyptus globulus</name>
    <name type="common">Tasmanian blue gum</name>
    <dbReference type="NCBI Taxonomy" id="34317"/>
    <lineage>
        <taxon>Eukaryota</taxon>
        <taxon>Viridiplantae</taxon>
        <taxon>Streptophyta</taxon>
        <taxon>Embryophyta</taxon>
        <taxon>Tracheophyta</taxon>
        <taxon>Spermatophyta</taxon>
        <taxon>Magnoliopsida</taxon>
        <taxon>eudicotyledons</taxon>
        <taxon>Gunneridae</taxon>
        <taxon>Pentapetalae</taxon>
        <taxon>rosids</taxon>
        <taxon>malvids</taxon>
        <taxon>Myrtales</taxon>
        <taxon>Myrtaceae</taxon>
        <taxon>Myrtoideae</taxon>
        <taxon>Eucalypteae</taxon>
        <taxon>Eucalyptus</taxon>
    </lineage>
</organism>
<dbReference type="PANTHER" id="PTHR33710:SF81">
    <property type="entry name" value="ENDONUCLEASE_EXONUCLEASE_PHOSPHATASE DOMAIN-CONTAINING PROTEIN"/>
    <property type="match status" value="1"/>
</dbReference>
<dbReference type="Pfam" id="PF03372">
    <property type="entry name" value="Exo_endo_phos"/>
    <property type="match status" value="1"/>
</dbReference>
<protein>
    <recommendedName>
        <fullName evidence="1">Endonuclease/exonuclease/phosphatase domain-containing protein</fullName>
    </recommendedName>
</protein>
<dbReference type="InterPro" id="IPR036691">
    <property type="entry name" value="Endo/exonu/phosph_ase_sf"/>
</dbReference>
<dbReference type="Gene3D" id="3.60.10.10">
    <property type="entry name" value="Endonuclease/exonuclease/phosphatase"/>
    <property type="match status" value="1"/>
</dbReference>
<keyword evidence="3" id="KW-1185">Reference proteome</keyword>
<evidence type="ECO:0000313" key="3">
    <source>
        <dbReference type="Proteomes" id="UP001634007"/>
    </source>
</evidence>
<dbReference type="Proteomes" id="UP001634007">
    <property type="component" value="Unassembled WGS sequence"/>
</dbReference>